<gene>
    <name evidence="2" type="ORF">ABFZ84_01830</name>
</gene>
<feature type="chain" id="PRO_5045257313" evidence="1">
    <location>
        <begin position="21"/>
        <end position="176"/>
    </location>
</feature>
<evidence type="ECO:0000313" key="2">
    <source>
        <dbReference type="EMBL" id="MEX6632277.1"/>
    </source>
</evidence>
<keyword evidence="1" id="KW-0732">Signal</keyword>
<comment type="caution">
    <text evidence="2">The sequence shown here is derived from an EMBL/GenBank/DDBJ whole genome shotgun (WGS) entry which is preliminary data.</text>
</comment>
<evidence type="ECO:0000313" key="3">
    <source>
        <dbReference type="Proteomes" id="UP001560685"/>
    </source>
</evidence>
<name>A0ABV3Z1Z9_9PROT</name>
<keyword evidence="3" id="KW-1185">Reference proteome</keyword>
<dbReference type="Proteomes" id="UP001560685">
    <property type="component" value="Unassembled WGS sequence"/>
</dbReference>
<dbReference type="Gene3D" id="2.60.40.1880">
    <property type="entry name" value="Invasion associated locus B (IalB) protein"/>
    <property type="match status" value="1"/>
</dbReference>
<organism evidence="2 3">
    <name type="scientific">Hyphococcus lacteus</name>
    <dbReference type="NCBI Taxonomy" id="3143536"/>
    <lineage>
        <taxon>Bacteria</taxon>
        <taxon>Pseudomonadati</taxon>
        <taxon>Pseudomonadota</taxon>
        <taxon>Alphaproteobacteria</taxon>
        <taxon>Parvularculales</taxon>
        <taxon>Parvularculaceae</taxon>
        <taxon>Hyphococcus</taxon>
    </lineage>
</organism>
<dbReference type="InterPro" id="IPR038696">
    <property type="entry name" value="IalB_sf"/>
</dbReference>
<dbReference type="RefSeq" id="WP_369312197.1">
    <property type="nucleotide sequence ID" value="NZ_JBEHZE010000001.1"/>
</dbReference>
<dbReference type="InterPro" id="IPR010642">
    <property type="entry name" value="Invasion_prot_B"/>
</dbReference>
<evidence type="ECO:0000256" key="1">
    <source>
        <dbReference type="SAM" id="SignalP"/>
    </source>
</evidence>
<dbReference type="EMBL" id="JBEHZE010000001">
    <property type="protein sequence ID" value="MEX6632277.1"/>
    <property type="molecule type" value="Genomic_DNA"/>
</dbReference>
<proteinExistence type="predicted"/>
<reference evidence="2 3" key="1">
    <citation type="submission" date="2024-05" db="EMBL/GenBank/DDBJ databases">
        <title>Three bacterial strains, DH-69, EH-24, and ECK-19 isolated from coastal sediments.</title>
        <authorList>
            <person name="Ye Y.-Q."/>
            <person name="Du Z.-J."/>
        </authorList>
    </citation>
    <scope>NUCLEOTIDE SEQUENCE [LARGE SCALE GENOMIC DNA]</scope>
    <source>
        <strain evidence="2 3">ECK-19</strain>
    </source>
</reference>
<dbReference type="Pfam" id="PF06776">
    <property type="entry name" value="IalB"/>
    <property type="match status" value="1"/>
</dbReference>
<accession>A0ABV3Z1Z9</accession>
<sequence>MSRKQFSTVFALITGLTALASVAAIPAASAQQPEAKANFRDWSVFVREVDGEKICFAATEATDKSPKSVNHGDVFFLIASWKSGVAKEQPSLMTGYALNAKPEPTLRIGSDKWDMYVSENEAFIEASAEEDRLIRAMRRGSDMRISAVSQRGTATSYVISLRGVSAALDRAAAECR</sequence>
<protein>
    <submittedName>
        <fullName evidence="2">Invasion associated locus B family protein</fullName>
    </submittedName>
</protein>
<feature type="signal peptide" evidence="1">
    <location>
        <begin position="1"/>
        <end position="20"/>
    </location>
</feature>